<dbReference type="InterPro" id="IPR013324">
    <property type="entry name" value="RNA_pol_sigma_r3/r4-like"/>
</dbReference>
<dbReference type="SUPFAM" id="SSF88946">
    <property type="entry name" value="Sigma2 domain of RNA polymerase sigma factors"/>
    <property type="match status" value="1"/>
</dbReference>
<evidence type="ECO:0000256" key="3">
    <source>
        <dbReference type="ARBA" id="ARBA00023082"/>
    </source>
</evidence>
<name>A0A2W5V9G3_9CORY</name>
<feature type="domain" description="RNA polymerase sigma-70 region 2" evidence="6">
    <location>
        <begin position="33"/>
        <end position="96"/>
    </location>
</feature>
<dbReference type="Gene3D" id="1.10.10.10">
    <property type="entry name" value="Winged helix-like DNA-binding domain superfamily/Winged helix DNA-binding domain"/>
    <property type="match status" value="1"/>
</dbReference>
<feature type="domain" description="RNA polymerase sigma factor 70 region 4 type 2" evidence="7">
    <location>
        <begin position="128"/>
        <end position="180"/>
    </location>
</feature>
<dbReference type="Pfam" id="PF04542">
    <property type="entry name" value="Sigma70_r2"/>
    <property type="match status" value="1"/>
</dbReference>
<dbReference type="NCBIfam" id="TIGR02937">
    <property type="entry name" value="sigma70-ECF"/>
    <property type="match status" value="1"/>
</dbReference>
<comment type="similarity">
    <text evidence="1">Belongs to the sigma-70 factor family. ECF subfamily.</text>
</comment>
<keyword evidence="2" id="KW-0805">Transcription regulation</keyword>
<dbReference type="EMBL" id="QFRA01000001">
    <property type="protein sequence ID" value="PZR06771.1"/>
    <property type="molecule type" value="Genomic_DNA"/>
</dbReference>
<dbReference type="PANTHER" id="PTHR43133">
    <property type="entry name" value="RNA POLYMERASE ECF-TYPE SIGMA FACTO"/>
    <property type="match status" value="1"/>
</dbReference>
<dbReference type="InterPro" id="IPR007627">
    <property type="entry name" value="RNA_pol_sigma70_r2"/>
</dbReference>
<dbReference type="SUPFAM" id="SSF88659">
    <property type="entry name" value="Sigma3 and sigma4 domains of RNA polymerase sigma factors"/>
    <property type="match status" value="1"/>
</dbReference>
<keyword evidence="3" id="KW-0731">Sigma factor</keyword>
<dbReference type="InterPro" id="IPR036388">
    <property type="entry name" value="WH-like_DNA-bd_sf"/>
</dbReference>
<evidence type="ECO:0000256" key="2">
    <source>
        <dbReference type="ARBA" id="ARBA00023015"/>
    </source>
</evidence>
<dbReference type="InterPro" id="IPR039425">
    <property type="entry name" value="RNA_pol_sigma-70-like"/>
</dbReference>
<dbReference type="CDD" id="cd06171">
    <property type="entry name" value="Sigma70_r4"/>
    <property type="match status" value="1"/>
</dbReference>
<gene>
    <name evidence="8" type="ORF">DI525_00345</name>
</gene>
<evidence type="ECO:0000256" key="5">
    <source>
        <dbReference type="ARBA" id="ARBA00023163"/>
    </source>
</evidence>
<keyword evidence="5" id="KW-0804">Transcription</keyword>
<evidence type="ECO:0000256" key="1">
    <source>
        <dbReference type="ARBA" id="ARBA00010641"/>
    </source>
</evidence>
<organism evidence="8 9">
    <name type="scientific">Corynebacterium kroppenstedtii</name>
    <dbReference type="NCBI Taxonomy" id="161879"/>
    <lineage>
        <taxon>Bacteria</taxon>
        <taxon>Bacillati</taxon>
        <taxon>Actinomycetota</taxon>
        <taxon>Actinomycetes</taxon>
        <taxon>Mycobacteriales</taxon>
        <taxon>Corynebacteriaceae</taxon>
        <taxon>Corynebacterium</taxon>
    </lineage>
</organism>
<dbReference type="GO" id="GO:0016987">
    <property type="term" value="F:sigma factor activity"/>
    <property type="evidence" value="ECO:0007669"/>
    <property type="project" value="UniProtKB-KW"/>
</dbReference>
<protein>
    <submittedName>
        <fullName evidence="8">RNA polymerase subunit sigma</fullName>
    </submittedName>
</protein>
<dbReference type="InterPro" id="IPR013249">
    <property type="entry name" value="RNA_pol_sigma70_r4_t2"/>
</dbReference>
<evidence type="ECO:0000259" key="7">
    <source>
        <dbReference type="Pfam" id="PF08281"/>
    </source>
</evidence>
<dbReference type="Pfam" id="PF08281">
    <property type="entry name" value="Sigma70_r4_2"/>
    <property type="match status" value="1"/>
</dbReference>
<sequence>MTAAASDGAINGLVAAAASGDRDALQKVMDYIHPKVVMYCRHRLSDDSFPGPEDTAQEICMAVLKSLDRFVDRGTPFMSYVYGIASHKVKDGYRSMGRDPSQPTDEIPDSIHDAAGPEELAIQSDGRNKLLRLLDILGERPREIIILRVLEGYTSEEAAKIIGSTPNAVRVAQFRAIAKLKKAMAESPDYCEAIALANNTKED</sequence>
<evidence type="ECO:0000256" key="4">
    <source>
        <dbReference type="ARBA" id="ARBA00023125"/>
    </source>
</evidence>
<proteinExistence type="inferred from homology"/>
<dbReference type="RefSeq" id="WP_303733825.1">
    <property type="nucleotide sequence ID" value="NZ_CAKZHK010000006.1"/>
</dbReference>
<reference evidence="8 9" key="1">
    <citation type="submission" date="2017-08" db="EMBL/GenBank/DDBJ databases">
        <title>Infants hospitalized years apart are colonized by the same room-sourced microbial strains.</title>
        <authorList>
            <person name="Brooks B."/>
            <person name="Olm M.R."/>
            <person name="Firek B.A."/>
            <person name="Baker R."/>
            <person name="Thomas B.C."/>
            <person name="Morowitz M.J."/>
            <person name="Banfield J.F."/>
        </authorList>
    </citation>
    <scope>NUCLEOTIDE SEQUENCE [LARGE SCALE GENOMIC DNA]</scope>
    <source>
        <strain evidence="8">S2_003_000_R1_3</strain>
    </source>
</reference>
<evidence type="ECO:0000313" key="8">
    <source>
        <dbReference type="EMBL" id="PZR06771.1"/>
    </source>
</evidence>
<dbReference type="PANTHER" id="PTHR43133:SF58">
    <property type="entry name" value="ECF RNA POLYMERASE SIGMA FACTOR SIGD"/>
    <property type="match status" value="1"/>
</dbReference>
<dbReference type="AlphaFoldDB" id="A0A2W5V9G3"/>
<dbReference type="Gene3D" id="1.10.1740.10">
    <property type="match status" value="1"/>
</dbReference>
<dbReference type="Proteomes" id="UP000249432">
    <property type="component" value="Unassembled WGS sequence"/>
</dbReference>
<accession>A0A2W5V9G3</accession>
<evidence type="ECO:0000259" key="6">
    <source>
        <dbReference type="Pfam" id="PF04542"/>
    </source>
</evidence>
<keyword evidence="4" id="KW-0238">DNA-binding</keyword>
<dbReference type="NCBIfam" id="NF007230">
    <property type="entry name" value="PRK09648.1"/>
    <property type="match status" value="1"/>
</dbReference>
<dbReference type="InterPro" id="IPR014284">
    <property type="entry name" value="RNA_pol_sigma-70_dom"/>
</dbReference>
<dbReference type="GO" id="GO:0006352">
    <property type="term" value="P:DNA-templated transcription initiation"/>
    <property type="evidence" value="ECO:0007669"/>
    <property type="project" value="InterPro"/>
</dbReference>
<dbReference type="GO" id="GO:0003677">
    <property type="term" value="F:DNA binding"/>
    <property type="evidence" value="ECO:0007669"/>
    <property type="project" value="UniProtKB-KW"/>
</dbReference>
<evidence type="ECO:0000313" key="9">
    <source>
        <dbReference type="Proteomes" id="UP000249432"/>
    </source>
</evidence>
<comment type="caution">
    <text evidence="8">The sequence shown here is derived from an EMBL/GenBank/DDBJ whole genome shotgun (WGS) entry which is preliminary data.</text>
</comment>
<dbReference type="InterPro" id="IPR013325">
    <property type="entry name" value="RNA_pol_sigma_r2"/>
</dbReference>